<accession>C0FP13</accession>
<gene>
    <name evidence="1" type="ORF">ROSEINA2194_00465</name>
</gene>
<proteinExistence type="predicted"/>
<sequence length="57" mass="6598">MFITDENRGQTVSDGHGIIAQKRISEIVTLHKKLMYYNKNIRGTCNSIHFRYNVLDG</sequence>
<name>C0FP13_9FIRM</name>
<organism evidence="1 2">
    <name type="scientific">Roseburia inulinivorans DSM 16841</name>
    <dbReference type="NCBI Taxonomy" id="622312"/>
    <lineage>
        <taxon>Bacteria</taxon>
        <taxon>Bacillati</taxon>
        <taxon>Bacillota</taxon>
        <taxon>Clostridia</taxon>
        <taxon>Lachnospirales</taxon>
        <taxon>Lachnospiraceae</taxon>
        <taxon>Roseburia</taxon>
    </lineage>
</organism>
<comment type="caution">
    <text evidence="1">The sequence shown here is derived from an EMBL/GenBank/DDBJ whole genome shotgun (WGS) entry which is preliminary data.</text>
</comment>
<dbReference type="EMBL" id="ACFY01000022">
    <property type="protein sequence ID" value="EEG95657.1"/>
    <property type="molecule type" value="Genomic_DNA"/>
</dbReference>
<reference evidence="1 2" key="1">
    <citation type="submission" date="2009-02" db="EMBL/GenBank/DDBJ databases">
        <authorList>
            <person name="Fulton L."/>
            <person name="Clifton S."/>
            <person name="Fulton B."/>
            <person name="Xu J."/>
            <person name="Minx P."/>
            <person name="Pepin K.H."/>
            <person name="Johnson M."/>
            <person name="Bhonagiri V."/>
            <person name="Nash W.E."/>
            <person name="Mardis E.R."/>
            <person name="Wilson R.K."/>
        </authorList>
    </citation>
    <scope>NUCLEOTIDE SEQUENCE [LARGE SCALE GENOMIC DNA]</scope>
    <source>
        <strain evidence="1 2">DSM 16841</strain>
    </source>
</reference>
<evidence type="ECO:0000313" key="1">
    <source>
        <dbReference type="EMBL" id="EEG95657.1"/>
    </source>
</evidence>
<dbReference type="AlphaFoldDB" id="C0FP13"/>
<reference evidence="1 2" key="2">
    <citation type="submission" date="2009-03" db="EMBL/GenBank/DDBJ databases">
        <title>Draft genome sequence of Roseburia inulinivorans (DSM 16841).</title>
        <authorList>
            <person name="Sudarsanam P."/>
            <person name="Ley R."/>
            <person name="Guruge J."/>
            <person name="Turnbaugh P.J."/>
            <person name="Mahowald M."/>
            <person name="Liep D."/>
            <person name="Gordon J."/>
        </authorList>
    </citation>
    <scope>NUCLEOTIDE SEQUENCE [LARGE SCALE GENOMIC DNA]</scope>
    <source>
        <strain evidence="1 2">DSM 16841</strain>
    </source>
</reference>
<protein>
    <submittedName>
        <fullName evidence="1">Uncharacterized protein</fullName>
    </submittedName>
</protein>
<dbReference type="Proteomes" id="UP000003561">
    <property type="component" value="Unassembled WGS sequence"/>
</dbReference>
<evidence type="ECO:0000313" key="2">
    <source>
        <dbReference type="Proteomes" id="UP000003561"/>
    </source>
</evidence>